<dbReference type="EMBL" id="CDHN01000001">
    <property type="protein sequence ID" value="CEJ81621.1"/>
    <property type="molecule type" value="Genomic_DNA"/>
</dbReference>
<name>A0A0A1STX1_9HYPO</name>
<evidence type="ECO:0008006" key="5">
    <source>
        <dbReference type="Google" id="ProtNLM"/>
    </source>
</evidence>
<dbReference type="HOGENOM" id="CLU_030123_0_0_1"/>
<organism evidence="3 4">
    <name type="scientific">[Torrubiella] hemipterigena</name>
    <dbReference type="NCBI Taxonomy" id="1531966"/>
    <lineage>
        <taxon>Eukaryota</taxon>
        <taxon>Fungi</taxon>
        <taxon>Dikarya</taxon>
        <taxon>Ascomycota</taxon>
        <taxon>Pezizomycotina</taxon>
        <taxon>Sordariomycetes</taxon>
        <taxon>Hypocreomycetidae</taxon>
        <taxon>Hypocreales</taxon>
        <taxon>Clavicipitaceae</taxon>
        <taxon>Clavicipitaceae incertae sedis</taxon>
        <taxon>'Torrubiella' clade</taxon>
    </lineage>
</organism>
<dbReference type="PANTHER" id="PTHR44472:SF1">
    <property type="entry name" value="DDB1 AND CUL4 ASSOCIATED FACTOR 4"/>
    <property type="match status" value="1"/>
</dbReference>
<keyword evidence="1" id="KW-0853">WD repeat</keyword>
<protein>
    <recommendedName>
        <fullName evidence="5">Myocyte-specific enhancer factor 2d</fullName>
    </recommendedName>
</protein>
<dbReference type="GO" id="GO:0080008">
    <property type="term" value="C:Cul4-RING E3 ubiquitin ligase complex"/>
    <property type="evidence" value="ECO:0007669"/>
    <property type="project" value="TreeGrafter"/>
</dbReference>
<evidence type="ECO:0000313" key="3">
    <source>
        <dbReference type="EMBL" id="CEJ81621.1"/>
    </source>
</evidence>
<sequence>MVVDIPGYYYDSEKKKYFKIEKSHTAPASAAWSSDEVKRRKVQDQVCHAKQRRADRLKYHIKRNHAIQRHVVSSEIFSSQLGSGLSSVVASYGPGHLRAAAWADGLADKGLIPFVPSFARSRFANMSCFYVSGDDTKTGMGAAYATLDEETLVGSYIDMDDNDKVKFLGNSSSRPGHGLSFRTEMIRCPQISSIQYHKPSNKILLTSREVEPSCGIFCFSPLLSQPHDNRPFWLLGETEYYQRIPIRVGPRDEWLVNKSTPAPPSSDLLCVVGTNTGLLRVTSNETMAHISSHANNRSAAVGQGHFHKAGRQPKEIFDQDFLTGNHNVVLAGGRQPRVWITDLRVPEPQWSSIAHASSVAHLRSVNEHQVVVAGLRHSMALYDMRFFREECWPNGSSPLLQFHGYRNEAHFHTGWDVSTDLGVVAAAHDDGTVKLFSLASGRLLNQKGDALGGIRSQTPIKALMFQTMPRQKMPSLFIGEGPSLKKFSFGVDSLEDEA</sequence>
<dbReference type="InterPro" id="IPR036322">
    <property type="entry name" value="WD40_repeat_dom_sf"/>
</dbReference>
<evidence type="ECO:0000313" key="4">
    <source>
        <dbReference type="Proteomes" id="UP000039046"/>
    </source>
</evidence>
<dbReference type="PANTHER" id="PTHR44472">
    <property type="entry name" value="DDB1- AND CUL4-ASSOCIATED FACTOR 4-RELATED"/>
    <property type="match status" value="1"/>
</dbReference>
<evidence type="ECO:0000256" key="2">
    <source>
        <dbReference type="ARBA" id="ARBA00022737"/>
    </source>
</evidence>
<dbReference type="InterPro" id="IPR052254">
    <property type="entry name" value="CUL4-DDB1_E3_ligase_receptor"/>
</dbReference>
<reference evidence="3 4" key="1">
    <citation type="journal article" date="2015" name="Genome Announc.">
        <title>Draft Genome Sequence and Gene Annotation of the Entomopathogenic Fungus Verticillium hemipterigenum.</title>
        <authorList>
            <person name="Horn F."/>
            <person name="Habel A."/>
            <person name="Scharf D.H."/>
            <person name="Dworschak J."/>
            <person name="Brakhage A.A."/>
            <person name="Guthke R."/>
            <person name="Hertweck C."/>
            <person name="Linde J."/>
        </authorList>
    </citation>
    <scope>NUCLEOTIDE SEQUENCE [LARGE SCALE GENOMIC DNA]</scope>
</reference>
<gene>
    <name evidence="3" type="ORF">VHEMI01741</name>
</gene>
<dbReference type="STRING" id="1531966.A0A0A1STX1"/>
<dbReference type="InterPro" id="IPR015943">
    <property type="entry name" value="WD40/YVTN_repeat-like_dom_sf"/>
</dbReference>
<keyword evidence="2" id="KW-0677">Repeat</keyword>
<evidence type="ECO:0000256" key="1">
    <source>
        <dbReference type="ARBA" id="ARBA00022574"/>
    </source>
</evidence>
<dbReference type="SUPFAM" id="SSF50978">
    <property type="entry name" value="WD40 repeat-like"/>
    <property type="match status" value="1"/>
</dbReference>
<dbReference type="AlphaFoldDB" id="A0A0A1STX1"/>
<accession>A0A0A1STX1</accession>
<dbReference type="OrthoDB" id="128867at2759"/>
<dbReference type="Gene3D" id="2.130.10.10">
    <property type="entry name" value="YVTN repeat-like/Quinoprotein amine dehydrogenase"/>
    <property type="match status" value="1"/>
</dbReference>
<keyword evidence="4" id="KW-1185">Reference proteome</keyword>
<dbReference type="Proteomes" id="UP000039046">
    <property type="component" value="Unassembled WGS sequence"/>
</dbReference>
<proteinExistence type="predicted"/>